<protein>
    <submittedName>
        <fullName evidence="2">Uncharacterized protein</fullName>
    </submittedName>
</protein>
<reference evidence="2" key="2">
    <citation type="submission" date="2023-11" db="UniProtKB">
        <authorList>
            <consortium name="WormBaseParasite"/>
        </authorList>
    </citation>
    <scope>IDENTIFICATION</scope>
</reference>
<organism evidence="1 2">
    <name type="scientific">Schistosoma rodhaini</name>
    <dbReference type="NCBI Taxonomy" id="6188"/>
    <lineage>
        <taxon>Eukaryota</taxon>
        <taxon>Metazoa</taxon>
        <taxon>Spiralia</taxon>
        <taxon>Lophotrochozoa</taxon>
        <taxon>Platyhelminthes</taxon>
        <taxon>Trematoda</taxon>
        <taxon>Digenea</taxon>
        <taxon>Strigeidida</taxon>
        <taxon>Schistosomatoidea</taxon>
        <taxon>Schistosomatidae</taxon>
        <taxon>Schistosoma</taxon>
    </lineage>
</organism>
<sequence length="202" mass="23166">MYYEIDLNSLTNNNKNCSNKKRIQKEKRLYSLDNLQYIYAHLCIIDFDGILNSMNKQEILMSLTSTELCFAIRRAIDTTIKDLFGEFSGLPILNYDLLFCRRETNDNNDDDPDANRHQLTISTNASSISWSILLAVPYTNVEKIIAALSFMTNELGGLELINKLFESIHLNNDSLKFYVDVISVSDSLFNLPCIPIYKTKNV</sequence>
<dbReference type="WBParaSite" id="SRDH1_27960.1">
    <property type="protein sequence ID" value="SRDH1_27960.1"/>
    <property type="gene ID" value="SRDH1_27960"/>
</dbReference>
<name>A0A183QZH1_9TREM</name>
<keyword evidence="1" id="KW-1185">Reference proteome</keyword>
<accession>A0A183QZH1</accession>
<dbReference type="AlphaFoldDB" id="A0A183QZH1"/>
<reference evidence="1" key="1">
    <citation type="submission" date="2022-06" db="EMBL/GenBank/DDBJ databases">
        <authorList>
            <person name="Berger JAMES D."/>
            <person name="Berger JAMES D."/>
        </authorList>
    </citation>
    <scope>NUCLEOTIDE SEQUENCE [LARGE SCALE GENOMIC DNA]</scope>
</reference>
<proteinExistence type="predicted"/>
<evidence type="ECO:0000313" key="2">
    <source>
        <dbReference type="WBParaSite" id="SRDH1_27960.1"/>
    </source>
</evidence>
<dbReference type="Proteomes" id="UP000050792">
    <property type="component" value="Unassembled WGS sequence"/>
</dbReference>
<evidence type="ECO:0000313" key="1">
    <source>
        <dbReference type="Proteomes" id="UP000050792"/>
    </source>
</evidence>